<evidence type="ECO:0000313" key="1">
    <source>
        <dbReference type="EMBL" id="QOR59331.1"/>
    </source>
</evidence>
<protein>
    <submittedName>
        <fullName evidence="1">Uncharacterized protein</fullName>
    </submittedName>
</protein>
<reference evidence="1 2" key="1">
    <citation type="submission" date="2020-07" db="EMBL/GenBank/DDBJ databases">
        <title>Taxonomic proposal: Crassvirales, a new order of highly abundant and diverse bacterial viruses.</title>
        <authorList>
            <person name="Shkoporov A.N."/>
            <person name="Stockdale S.R."/>
            <person name="Guerin E."/>
            <person name="Ross R.P."/>
            <person name="Hill C."/>
        </authorList>
    </citation>
    <scope>NUCLEOTIDE SEQUENCE [LARGE SCALE GENOMIC DNA]</scope>
</reference>
<keyword evidence="2" id="KW-1185">Reference proteome</keyword>
<proteinExistence type="predicted"/>
<accession>A0A7M1RZK0</accession>
<dbReference type="KEGG" id="vg:65129882"/>
<organism evidence="1 2">
    <name type="scientific">uncultured phage cr116_1</name>
    <dbReference type="NCBI Taxonomy" id="2772073"/>
    <lineage>
        <taxon>Viruses</taxon>
        <taxon>Duplodnaviria</taxon>
        <taxon>Heunggongvirae</taxon>
        <taxon>Uroviricota</taxon>
        <taxon>Caudoviricetes</taxon>
        <taxon>Crassvirales</taxon>
        <taxon>Steigviridae</taxon>
        <taxon>Asinivirinae</taxon>
        <taxon>Pamirivirus</taxon>
        <taxon>Pamirivirus faecium</taxon>
    </lineage>
</organism>
<dbReference type="EMBL" id="MT774389">
    <property type="protein sequence ID" value="QOR59331.1"/>
    <property type="molecule type" value="Genomic_DNA"/>
</dbReference>
<dbReference type="GeneID" id="65129882"/>
<dbReference type="Proteomes" id="UP000593686">
    <property type="component" value="Genome"/>
</dbReference>
<sequence length="34" mass="3603">MKKILSLIKKGVNAYLNALAKCPYTPSGTIPVGI</sequence>
<evidence type="ECO:0000313" key="2">
    <source>
        <dbReference type="Proteomes" id="UP000593686"/>
    </source>
</evidence>
<name>A0A7M1RZK0_9CAUD</name>
<dbReference type="RefSeq" id="YP_010111489.1">
    <property type="nucleotide sequence ID" value="NC_055882.1"/>
</dbReference>